<sequence>MTKTKRPDVEIDKIVDDLVKDEETAVALKGKLRQTFVETETIYIRPEASKDDDDDLWDNIPV</sequence>
<dbReference type="AlphaFoldDB" id="A0A1I3VZR6"/>
<reference evidence="1 2" key="1">
    <citation type="submission" date="2016-10" db="EMBL/GenBank/DDBJ databases">
        <authorList>
            <person name="de Groot N.N."/>
        </authorList>
    </citation>
    <scope>NUCLEOTIDE SEQUENCE [LARGE SCALE GENOMIC DNA]</scope>
    <source>
        <strain evidence="1 2">CGMCC 1.8891</strain>
    </source>
</reference>
<evidence type="ECO:0000313" key="2">
    <source>
        <dbReference type="Proteomes" id="UP000183299"/>
    </source>
</evidence>
<dbReference type="Proteomes" id="UP000183299">
    <property type="component" value="Unassembled WGS sequence"/>
</dbReference>
<accession>A0A1I3VZR6</accession>
<dbReference type="RefSeq" id="WP_066601630.1">
    <property type="nucleotide sequence ID" value="NZ_FORY01000018.1"/>
</dbReference>
<evidence type="ECO:0000313" key="1">
    <source>
        <dbReference type="EMBL" id="SFJ99716.1"/>
    </source>
</evidence>
<name>A0A1I3VZR6_9RHOB</name>
<organism evidence="1 2">
    <name type="scientific">Celeribacter halophilus</name>
    <dbReference type="NCBI Taxonomy" id="576117"/>
    <lineage>
        <taxon>Bacteria</taxon>
        <taxon>Pseudomonadati</taxon>
        <taxon>Pseudomonadota</taxon>
        <taxon>Alphaproteobacteria</taxon>
        <taxon>Rhodobacterales</taxon>
        <taxon>Roseobacteraceae</taxon>
        <taxon>Celeribacter</taxon>
    </lineage>
</organism>
<gene>
    <name evidence="1" type="ORF">SAMN04488138_11837</name>
</gene>
<dbReference type="OrthoDB" id="7874173at2"/>
<dbReference type="STRING" id="576117.SAMN04488138_11837"/>
<keyword evidence="2" id="KW-1185">Reference proteome</keyword>
<proteinExistence type="predicted"/>
<dbReference type="GeneID" id="98666618"/>
<protein>
    <submittedName>
        <fullName evidence="1">Uncharacterized protein</fullName>
    </submittedName>
</protein>
<dbReference type="EMBL" id="FORY01000018">
    <property type="protein sequence ID" value="SFJ99716.1"/>
    <property type="molecule type" value="Genomic_DNA"/>
</dbReference>